<feature type="compositionally biased region" description="Polar residues" evidence="1">
    <location>
        <begin position="27"/>
        <end position="57"/>
    </location>
</feature>
<dbReference type="EMBL" id="JAGMUU010000020">
    <property type="protein sequence ID" value="KAH7129800.1"/>
    <property type="molecule type" value="Genomic_DNA"/>
</dbReference>
<reference evidence="2" key="1">
    <citation type="journal article" date="2021" name="Nat. Commun.">
        <title>Genetic determinants of endophytism in the Arabidopsis root mycobiome.</title>
        <authorList>
            <person name="Mesny F."/>
            <person name="Miyauchi S."/>
            <person name="Thiergart T."/>
            <person name="Pickel B."/>
            <person name="Atanasova L."/>
            <person name="Karlsson M."/>
            <person name="Huettel B."/>
            <person name="Barry K.W."/>
            <person name="Haridas S."/>
            <person name="Chen C."/>
            <person name="Bauer D."/>
            <person name="Andreopoulos W."/>
            <person name="Pangilinan J."/>
            <person name="LaButti K."/>
            <person name="Riley R."/>
            <person name="Lipzen A."/>
            <person name="Clum A."/>
            <person name="Drula E."/>
            <person name="Henrissat B."/>
            <person name="Kohler A."/>
            <person name="Grigoriev I.V."/>
            <person name="Martin F.M."/>
            <person name="Hacquard S."/>
        </authorList>
    </citation>
    <scope>NUCLEOTIDE SEQUENCE</scope>
    <source>
        <strain evidence="2">MPI-CAGE-AT-0021</strain>
    </source>
</reference>
<name>A0A9P9ISR2_9HYPO</name>
<feature type="region of interest" description="Disordered" evidence="1">
    <location>
        <begin position="186"/>
        <end position="214"/>
    </location>
</feature>
<dbReference type="OrthoDB" id="4775454at2759"/>
<dbReference type="AlphaFoldDB" id="A0A9P9ISR2"/>
<evidence type="ECO:0000313" key="2">
    <source>
        <dbReference type="EMBL" id="KAH7129800.1"/>
    </source>
</evidence>
<comment type="caution">
    <text evidence="2">The sequence shown here is derived from an EMBL/GenBank/DDBJ whole genome shotgun (WGS) entry which is preliminary data.</text>
</comment>
<dbReference type="Proteomes" id="UP000717696">
    <property type="component" value="Unassembled WGS sequence"/>
</dbReference>
<evidence type="ECO:0000256" key="1">
    <source>
        <dbReference type="SAM" id="MobiDB-lite"/>
    </source>
</evidence>
<feature type="compositionally biased region" description="Basic and acidic residues" evidence="1">
    <location>
        <begin position="61"/>
        <end position="74"/>
    </location>
</feature>
<feature type="region of interest" description="Disordered" evidence="1">
    <location>
        <begin position="312"/>
        <end position="399"/>
    </location>
</feature>
<evidence type="ECO:0000313" key="3">
    <source>
        <dbReference type="Proteomes" id="UP000717696"/>
    </source>
</evidence>
<gene>
    <name evidence="2" type="ORF">B0J13DRAFT_610909</name>
</gene>
<feature type="region of interest" description="Disordered" evidence="1">
    <location>
        <begin position="27"/>
        <end position="74"/>
    </location>
</feature>
<accession>A0A9P9ISR2</accession>
<feature type="compositionally biased region" description="Polar residues" evidence="1">
    <location>
        <begin position="366"/>
        <end position="390"/>
    </location>
</feature>
<organism evidence="2 3">
    <name type="scientific">Dactylonectria estremocensis</name>
    <dbReference type="NCBI Taxonomy" id="1079267"/>
    <lineage>
        <taxon>Eukaryota</taxon>
        <taxon>Fungi</taxon>
        <taxon>Dikarya</taxon>
        <taxon>Ascomycota</taxon>
        <taxon>Pezizomycotina</taxon>
        <taxon>Sordariomycetes</taxon>
        <taxon>Hypocreomycetidae</taxon>
        <taxon>Hypocreales</taxon>
        <taxon>Nectriaceae</taxon>
        <taxon>Dactylonectria</taxon>
    </lineage>
</organism>
<sequence>MVSFTRQPSRLFNLKLVHRYFPKDNSTYPGAESSSQNSSVQRFRTNGKGSVGSNCSSPGLVDHHAESETSHEDDYQHHHTYDEIWDILFNHGSRETKDSVKPLLRKKQYPVLLSPAELRLPKQPLPAPNKPLPKIPTQARPQIAPQQMPRVAEDRQVPTWSPQSTQPKAQNAGVAYSLFPKPVDLPPRPASITPSWRSLQETHKPKRPPRPDATATKHAHRHIAELYHDPSHENEKKIQELHGEAIHGLLGRIARNSPIQNPITGSHGRNFILSFDEVAMPTQVEVTQSSPRIPPGSALLLPSVEYNWDKNTPILSRPSSPKDLRTEASSETSSEATAPARRHTIAAAEARPKPTTTRGRRPTGASLKSHTKTSSLGSQLTAISETSPEMSSRKRPVSNISTGSRFATYLPISDSEPSVFTKTSATSLQEATELEPLQLPPLYQLPLLPPLHQPPLLPRCNTPMFTRDNGGKYRRFSFLCIHRRGSSDGRRWGKNKFFGLQMKPFQHQLNTNLAYDGGA</sequence>
<keyword evidence="3" id="KW-1185">Reference proteome</keyword>
<protein>
    <submittedName>
        <fullName evidence="2">Uncharacterized protein</fullName>
    </submittedName>
</protein>
<feature type="compositionally biased region" description="Low complexity" evidence="1">
    <location>
        <begin position="329"/>
        <end position="338"/>
    </location>
</feature>
<proteinExistence type="predicted"/>